<comment type="subcellular location">
    <subcellularLocation>
        <location evidence="1">Membrane</location>
        <topology evidence="1">Multi-pass membrane protein</topology>
    </subcellularLocation>
</comment>
<keyword evidence="3 7" id="KW-0812">Transmembrane</keyword>
<gene>
    <name evidence="8" type="ORF">PSALAMII_LOCUS9862</name>
</gene>
<feature type="transmembrane region" description="Helical" evidence="7">
    <location>
        <begin position="480"/>
        <end position="502"/>
    </location>
</feature>
<name>A0A9W4JZX8_9EURO</name>
<dbReference type="GO" id="GO:0022857">
    <property type="term" value="F:transmembrane transporter activity"/>
    <property type="evidence" value="ECO:0007669"/>
    <property type="project" value="InterPro"/>
</dbReference>
<feature type="transmembrane region" description="Helical" evidence="7">
    <location>
        <begin position="334"/>
        <end position="362"/>
    </location>
</feature>
<dbReference type="Gene3D" id="1.20.1740.10">
    <property type="entry name" value="Amino acid/polyamine transporter I"/>
    <property type="match status" value="1"/>
</dbReference>
<feature type="transmembrane region" description="Helical" evidence="7">
    <location>
        <begin position="169"/>
        <end position="188"/>
    </location>
</feature>
<dbReference type="PIRSF" id="PIRSF006060">
    <property type="entry name" value="AA_transporter"/>
    <property type="match status" value="1"/>
</dbReference>
<evidence type="ECO:0000256" key="4">
    <source>
        <dbReference type="ARBA" id="ARBA00022989"/>
    </source>
</evidence>
<evidence type="ECO:0000256" key="6">
    <source>
        <dbReference type="SAM" id="MobiDB-lite"/>
    </source>
</evidence>
<evidence type="ECO:0000256" key="5">
    <source>
        <dbReference type="ARBA" id="ARBA00023136"/>
    </source>
</evidence>
<dbReference type="EMBL" id="CAJVPG010000443">
    <property type="protein sequence ID" value="CAG8420906.1"/>
    <property type="molecule type" value="Genomic_DNA"/>
</dbReference>
<dbReference type="GO" id="GO:0016020">
    <property type="term" value="C:membrane"/>
    <property type="evidence" value="ECO:0007669"/>
    <property type="project" value="UniProtKB-SubCell"/>
</dbReference>
<organism evidence="8 9">
    <name type="scientific">Penicillium salamii</name>
    <dbReference type="NCBI Taxonomy" id="1612424"/>
    <lineage>
        <taxon>Eukaryota</taxon>
        <taxon>Fungi</taxon>
        <taxon>Dikarya</taxon>
        <taxon>Ascomycota</taxon>
        <taxon>Pezizomycotina</taxon>
        <taxon>Eurotiomycetes</taxon>
        <taxon>Eurotiomycetidae</taxon>
        <taxon>Eurotiales</taxon>
        <taxon>Aspergillaceae</taxon>
        <taxon>Penicillium</taxon>
    </lineage>
</organism>
<proteinExistence type="predicted"/>
<evidence type="ECO:0000256" key="2">
    <source>
        <dbReference type="ARBA" id="ARBA00022448"/>
    </source>
</evidence>
<reference evidence="8" key="1">
    <citation type="submission" date="2021-07" db="EMBL/GenBank/DDBJ databases">
        <authorList>
            <person name="Branca A.L. A."/>
        </authorList>
    </citation>
    <scope>NUCLEOTIDE SEQUENCE</scope>
</reference>
<dbReference type="AlphaFoldDB" id="A0A9W4JZX8"/>
<feature type="transmembrane region" description="Helical" evidence="7">
    <location>
        <begin position="66"/>
        <end position="88"/>
    </location>
</feature>
<keyword evidence="4 7" id="KW-1133">Transmembrane helix</keyword>
<dbReference type="InterPro" id="IPR002293">
    <property type="entry name" value="AA/rel_permease1"/>
</dbReference>
<comment type="caution">
    <text evidence="8">The sequence shown here is derived from an EMBL/GenBank/DDBJ whole genome shotgun (WGS) entry which is preliminary data.</text>
</comment>
<feature type="transmembrane region" description="Helical" evidence="7">
    <location>
        <begin position="129"/>
        <end position="157"/>
    </location>
</feature>
<feature type="compositionally biased region" description="Basic and acidic residues" evidence="6">
    <location>
        <begin position="7"/>
        <end position="17"/>
    </location>
</feature>
<evidence type="ECO:0000313" key="9">
    <source>
        <dbReference type="Proteomes" id="UP001152649"/>
    </source>
</evidence>
<dbReference type="PANTHER" id="PTHR45649">
    <property type="entry name" value="AMINO-ACID PERMEASE BAT1"/>
    <property type="match status" value="1"/>
</dbReference>
<sequence>MDSSCCDEPRASDEKMSSNEGFASGRRPSHKKQASGIRQDQDIVEEATIIDLNSDGLLRNRSTLHVAFMSFVVASIPYGLATTLFYPLINAASLAEITSVYPTAGGVYYQTFMLVSGKLQRPLSWICGLTYLAGNILITLAVNFGSTGFLIACLNIFEAAPGKGIFEASVYQQFLIFVAITVLCNLTSALGNRWLPILDIFSIIWTFAGLTAILICVLIRAKEGRHSAGYIFGEFEPLSGWSSGWAFCVGLLQAAYATSSTGMIISMCDEVRNPQVQVPKAMIGTILLNMIAGLLFLIPVVLVLPDMKALIDLASGQPLPVIIMSAVGDSTGSFFLLIPLIALALFCGIACTTVASRCTWAFARDGGIPGMKWWGPVHRYLKVPLNAMMLSMITQISLGCIYFGSETAFNAFLSAGVIFLTVSCAIPIAASLFSGRKDIAKGKFFLGRVGVFCNIVSLCWSVFAVPLFCMPSYLPTTPETINYAFAVFAGFLVIAIVWYYFWGHKGFQGPRRRVLGASWVDSMPRIDDVE</sequence>
<feature type="region of interest" description="Disordered" evidence="6">
    <location>
        <begin position="1"/>
        <end position="39"/>
    </location>
</feature>
<keyword evidence="5 7" id="KW-0472">Membrane</keyword>
<evidence type="ECO:0000256" key="7">
    <source>
        <dbReference type="SAM" id="Phobius"/>
    </source>
</evidence>
<dbReference type="OrthoDB" id="3900342at2759"/>
<evidence type="ECO:0000256" key="1">
    <source>
        <dbReference type="ARBA" id="ARBA00004141"/>
    </source>
</evidence>
<feature type="transmembrane region" description="Helical" evidence="7">
    <location>
        <begin position="286"/>
        <end position="304"/>
    </location>
</feature>
<keyword evidence="2" id="KW-0813">Transport</keyword>
<feature type="transmembrane region" description="Helical" evidence="7">
    <location>
        <begin position="445"/>
        <end position="468"/>
    </location>
</feature>
<dbReference type="PANTHER" id="PTHR45649:SF23">
    <property type="entry name" value="TRANSPORTER, PUTATIVE (EUROFUNG)-RELATED"/>
    <property type="match status" value="1"/>
</dbReference>
<feature type="transmembrane region" description="Helical" evidence="7">
    <location>
        <begin position="411"/>
        <end position="433"/>
    </location>
</feature>
<keyword evidence="9" id="KW-1185">Reference proteome</keyword>
<feature type="transmembrane region" description="Helical" evidence="7">
    <location>
        <begin position="383"/>
        <end position="405"/>
    </location>
</feature>
<accession>A0A9W4JZX8</accession>
<dbReference type="Pfam" id="PF13520">
    <property type="entry name" value="AA_permease_2"/>
    <property type="match status" value="1"/>
</dbReference>
<protein>
    <recommendedName>
        <fullName evidence="10">Amino acid/polyamine transporter I</fullName>
    </recommendedName>
</protein>
<evidence type="ECO:0000256" key="3">
    <source>
        <dbReference type="ARBA" id="ARBA00022692"/>
    </source>
</evidence>
<evidence type="ECO:0000313" key="8">
    <source>
        <dbReference type="EMBL" id="CAG8420906.1"/>
    </source>
</evidence>
<feature type="transmembrane region" description="Helical" evidence="7">
    <location>
        <begin position="200"/>
        <end position="221"/>
    </location>
</feature>
<evidence type="ECO:0008006" key="10">
    <source>
        <dbReference type="Google" id="ProtNLM"/>
    </source>
</evidence>
<dbReference type="Proteomes" id="UP001152649">
    <property type="component" value="Unassembled WGS sequence"/>
</dbReference>